<organism evidence="8 9">
    <name type="scientific">Pleurodeles waltl</name>
    <name type="common">Iberian ribbed newt</name>
    <dbReference type="NCBI Taxonomy" id="8319"/>
    <lineage>
        <taxon>Eukaryota</taxon>
        <taxon>Metazoa</taxon>
        <taxon>Chordata</taxon>
        <taxon>Craniata</taxon>
        <taxon>Vertebrata</taxon>
        <taxon>Euteleostomi</taxon>
        <taxon>Amphibia</taxon>
        <taxon>Batrachia</taxon>
        <taxon>Caudata</taxon>
        <taxon>Salamandroidea</taxon>
        <taxon>Salamandridae</taxon>
        <taxon>Pleurodelinae</taxon>
        <taxon>Pleurodeles</taxon>
    </lineage>
</organism>
<keyword evidence="3" id="KW-0547">Nucleotide-binding</keyword>
<dbReference type="PANTHER" id="PTHR22655">
    <property type="entry name" value="ATP-DEPENDENT RNA HELICASE TDRD12-RELATED"/>
    <property type="match status" value="1"/>
</dbReference>
<evidence type="ECO:0000256" key="5">
    <source>
        <dbReference type="ARBA" id="ARBA00022806"/>
    </source>
</evidence>
<dbReference type="GO" id="GO:0016787">
    <property type="term" value="F:hydrolase activity"/>
    <property type="evidence" value="ECO:0007669"/>
    <property type="project" value="UniProtKB-KW"/>
</dbReference>
<evidence type="ECO:0000256" key="7">
    <source>
        <dbReference type="ARBA" id="ARBA00047984"/>
    </source>
</evidence>
<keyword evidence="6" id="KW-0067">ATP-binding</keyword>
<evidence type="ECO:0000256" key="6">
    <source>
        <dbReference type="ARBA" id="ARBA00022840"/>
    </source>
</evidence>
<sequence>MTLNIDLTNDTAELGPAKRWDSAAIQYFQNLLKVSKHTEVKLCSMEENKHSVYLYVTTPDVTVCVNDDLVAKNFAQFAHLVPLQENHKEKHCKDRKSIQLAYSNLVALHETNEVYKEDNPASDLWPVLFQDLENNNLEHMFKKQLESEQESGFSANDMLTHSSDSKHWFEDEMLPRKNEDVQRDCANVFSADGMLTWNTDMKDCSEDKTPTRKTEDIKRDCAKLLQILNPDSLKPDDDDNLNQVLLISCVSKDFH</sequence>
<name>A0AAV7KWC2_PLEWA</name>
<dbReference type="EC" id="3.6.4.13" evidence="1"/>
<keyword evidence="4" id="KW-0378">Hydrolase</keyword>
<dbReference type="GO" id="GO:0042078">
    <property type="term" value="P:germ-line stem cell division"/>
    <property type="evidence" value="ECO:0007669"/>
    <property type="project" value="TreeGrafter"/>
</dbReference>
<dbReference type="Proteomes" id="UP001066276">
    <property type="component" value="Chromosome 12"/>
</dbReference>
<evidence type="ECO:0000256" key="1">
    <source>
        <dbReference type="ARBA" id="ARBA00012552"/>
    </source>
</evidence>
<evidence type="ECO:0000313" key="8">
    <source>
        <dbReference type="EMBL" id="KAJ1082854.1"/>
    </source>
</evidence>
<dbReference type="GO" id="GO:0003724">
    <property type="term" value="F:RNA helicase activity"/>
    <property type="evidence" value="ECO:0007669"/>
    <property type="project" value="UniProtKB-EC"/>
</dbReference>
<dbReference type="PANTHER" id="PTHR22655:SF2">
    <property type="entry name" value="ATP-DEPENDENT RNA HELICASE TDRD12-RELATED"/>
    <property type="match status" value="1"/>
</dbReference>
<proteinExistence type="predicted"/>
<protein>
    <recommendedName>
        <fullName evidence="1">RNA helicase</fullName>
        <ecNumber evidence="1">3.6.4.13</ecNumber>
    </recommendedName>
</protein>
<evidence type="ECO:0000256" key="2">
    <source>
        <dbReference type="ARBA" id="ARBA00022737"/>
    </source>
</evidence>
<evidence type="ECO:0000256" key="3">
    <source>
        <dbReference type="ARBA" id="ARBA00022741"/>
    </source>
</evidence>
<dbReference type="InterPro" id="IPR035437">
    <property type="entry name" value="SNase_OB-fold_sf"/>
</dbReference>
<reference evidence="8" key="1">
    <citation type="journal article" date="2022" name="bioRxiv">
        <title>Sequencing and chromosome-scale assembly of the giantPleurodeles waltlgenome.</title>
        <authorList>
            <person name="Brown T."/>
            <person name="Elewa A."/>
            <person name="Iarovenko S."/>
            <person name="Subramanian E."/>
            <person name="Araus A.J."/>
            <person name="Petzold A."/>
            <person name="Susuki M."/>
            <person name="Suzuki K.-i.T."/>
            <person name="Hayashi T."/>
            <person name="Toyoda A."/>
            <person name="Oliveira C."/>
            <person name="Osipova E."/>
            <person name="Leigh N.D."/>
            <person name="Simon A."/>
            <person name="Yun M.H."/>
        </authorList>
    </citation>
    <scope>NUCLEOTIDE SEQUENCE</scope>
    <source>
        <strain evidence="8">20211129_DDA</strain>
        <tissue evidence="8">Liver</tissue>
    </source>
</reference>
<gene>
    <name evidence="8" type="ORF">NDU88_003018</name>
</gene>
<dbReference type="AlphaFoldDB" id="A0AAV7KWC2"/>
<comment type="caution">
    <text evidence="8">The sequence shown here is derived from an EMBL/GenBank/DDBJ whole genome shotgun (WGS) entry which is preliminary data.</text>
</comment>
<dbReference type="GO" id="GO:0005524">
    <property type="term" value="F:ATP binding"/>
    <property type="evidence" value="ECO:0007669"/>
    <property type="project" value="UniProtKB-KW"/>
</dbReference>
<keyword evidence="5" id="KW-0347">Helicase</keyword>
<keyword evidence="2" id="KW-0677">Repeat</keyword>
<keyword evidence="9" id="KW-1185">Reference proteome</keyword>
<evidence type="ECO:0000256" key="4">
    <source>
        <dbReference type="ARBA" id="ARBA00022801"/>
    </source>
</evidence>
<dbReference type="EMBL" id="JANPWB010000016">
    <property type="protein sequence ID" value="KAJ1082854.1"/>
    <property type="molecule type" value="Genomic_DNA"/>
</dbReference>
<evidence type="ECO:0000313" key="9">
    <source>
        <dbReference type="Proteomes" id="UP001066276"/>
    </source>
</evidence>
<accession>A0AAV7KWC2</accession>
<comment type="catalytic activity">
    <reaction evidence="7">
        <text>ATP + H2O = ADP + phosphate + H(+)</text>
        <dbReference type="Rhea" id="RHEA:13065"/>
        <dbReference type="ChEBI" id="CHEBI:15377"/>
        <dbReference type="ChEBI" id="CHEBI:15378"/>
        <dbReference type="ChEBI" id="CHEBI:30616"/>
        <dbReference type="ChEBI" id="CHEBI:43474"/>
        <dbReference type="ChEBI" id="CHEBI:456216"/>
        <dbReference type="EC" id="3.6.4.13"/>
    </reaction>
</comment>
<dbReference type="Gene3D" id="2.40.50.90">
    <property type="match status" value="1"/>
</dbReference>